<dbReference type="FunCoup" id="L5K1E4">
    <property type="interactions" value="2937"/>
</dbReference>
<sequence length="592" mass="65715">MASGRRASSRWFFTREQLENTPSRRCGVEADEELSCRQQAANLIQDMGQRLNVLHLTTFCLQYKPTVIACVCIHLACKWSNWEIPVSTDGKHWWEYVDPTVTLELLDELTHEFLQILEKTPSRLKRIRNWRATEAARKPKVDGQVSETPLLGSSLVQNSILVDSVTGVPTNPSFQKPSTSAFPAPVPLNSGNISVQDSHTSDNFLSSHQEWPQHQESARTKQIYSQKQETSLSGSQYNINFQQGPSISLHSGLHHRPDKISDHSVKQEYTHKAGSSKHHGPISAAPGVIPQKMSLDKYREKRKLETLDLDVRDHYIAAQVEQQHKHVQSQATSSSSVTSPIKMKIPITNAEKPEKYVADKKEKSGSLKLRIPIPPTDKSASKEELKMKIKVSSSERHSSSDEGSGKSKHSSPHISRDHKEKHKEHPSNRHHPSSHKHSHSHSGSSSGGSKHNADGIPPTVLRSPVGLSTDGISSSSSSSRKKLHINDASHNHHSKMSKSSKSSGSSSSSSSSVKQYISSHNSVFNHPLPPPPPVTYQVGYGHLSTLVKLDKKPVETNGPDVNHEYSTNSQHMDYKDTFDMLDSLLSAQGMNM</sequence>
<feature type="compositionally biased region" description="Low complexity" evidence="8">
    <location>
        <begin position="328"/>
        <end position="339"/>
    </location>
</feature>
<evidence type="ECO:0000313" key="10">
    <source>
        <dbReference type="Proteomes" id="UP000010552"/>
    </source>
</evidence>
<dbReference type="Proteomes" id="UP000010552">
    <property type="component" value="Unassembled WGS sequence"/>
</dbReference>
<feature type="compositionally biased region" description="Basic and acidic residues" evidence="8">
    <location>
        <begin position="414"/>
        <end position="427"/>
    </location>
</feature>
<gene>
    <name evidence="9" type="ORF">PAL_GLEAN10025820</name>
</gene>
<feature type="compositionally biased region" description="Polar residues" evidence="8">
    <location>
        <begin position="189"/>
        <end position="210"/>
    </location>
</feature>
<keyword evidence="6" id="KW-0804">Transcription</keyword>
<evidence type="ECO:0000256" key="5">
    <source>
        <dbReference type="ARBA" id="ARBA00023127"/>
    </source>
</evidence>
<evidence type="ECO:0000256" key="1">
    <source>
        <dbReference type="ARBA" id="ARBA00004123"/>
    </source>
</evidence>
<name>L5K1E4_PTEAL</name>
<evidence type="ECO:0000256" key="2">
    <source>
        <dbReference type="ARBA" id="ARBA00008638"/>
    </source>
</evidence>
<dbReference type="AlphaFoldDB" id="L5K1E4"/>
<evidence type="ECO:0000256" key="3">
    <source>
        <dbReference type="ARBA" id="ARBA00022553"/>
    </source>
</evidence>
<feature type="compositionally biased region" description="Low complexity" evidence="8">
    <location>
        <begin position="441"/>
        <end position="450"/>
    </location>
</feature>
<feature type="compositionally biased region" description="Polar residues" evidence="8">
    <location>
        <begin position="172"/>
        <end position="181"/>
    </location>
</feature>
<keyword evidence="5" id="KW-0195">Cyclin</keyword>
<keyword evidence="10" id="KW-1185">Reference proteome</keyword>
<feature type="compositionally biased region" description="Low complexity" evidence="8">
    <location>
        <begin position="499"/>
        <end position="514"/>
    </location>
</feature>
<keyword evidence="3" id="KW-0597">Phosphoprotein</keyword>
<dbReference type="InterPro" id="IPR043198">
    <property type="entry name" value="Cyclin/Ssn8"/>
</dbReference>
<dbReference type="InParanoid" id="L5K1E4"/>
<dbReference type="FunFam" id="1.10.472.10:FF:000004">
    <property type="entry name" value="Cyclin T2"/>
    <property type="match status" value="1"/>
</dbReference>
<dbReference type="eggNOG" id="KOG0834">
    <property type="taxonomic scope" value="Eukaryota"/>
</dbReference>
<dbReference type="EMBL" id="KB031068">
    <property type="protein sequence ID" value="ELK04576.1"/>
    <property type="molecule type" value="Genomic_DNA"/>
</dbReference>
<evidence type="ECO:0000256" key="4">
    <source>
        <dbReference type="ARBA" id="ARBA00023015"/>
    </source>
</evidence>
<dbReference type="InterPro" id="IPR036915">
    <property type="entry name" value="Cyclin-like_sf"/>
</dbReference>
<evidence type="ECO:0000256" key="7">
    <source>
        <dbReference type="ARBA" id="ARBA00023242"/>
    </source>
</evidence>
<feature type="compositionally biased region" description="Basic and acidic residues" evidence="8">
    <location>
        <begin position="379"/>
        <end position="405"/>
    </location>
</feature>
<feature type="compositionally biased region" description="Basic residues" evidence="8">
    <location>
        <begin position="428"/>
        <end position="440"/>
    </location>
</feature>
<accession>L5K1E4</accession>
<dbReference type="GO" id="GO:0016538">
    <property type="term" value="F:cyclin-dependent protein serine/threonine kinase regulator activity"/>
    <property type="evidence" value="ECO:0007669"/>
    <property type="project" value="InterPro"/>
</dbReference>
<feature type="compositionally biased region" description="Polar residues" evidence="8">
    <location>
        <begin position="220"/>
        <end position="229"/>
    </location>
</feature>
<dbReference type="PANTHER" id="PTHR10026">
    <property type="entry name" value="CYCLIN"/>
    <property type="match status" value="1"/>
</dbReference>
<evidence type="ECO:0000256" key="8">
    <source>
        <dbReference type="SAM" id="MobiDB-lite"/>
    </source>
</evidence>
<dbReference type="GO" id="GO:0006357">
    <property type="term" value="P:regulation of transcription by RNA polymerase II"/>
    <property type="evidence" value="ECO:0007669"/>
    <property type="project" value="InterPro"/>
</dbReference>
<reference evidence="10" key="1">
    <citation type="journal article" date="2013" name="Science">
        <title>Comparative analysis of bat genomes provides insight into the evolution of flight and immunity.</title>
        <authorList>
            <person name="Zhang G."/>
            <person name="Cowled C."/>
            <person name="Shi Z."/>
            <person name="Huang Z."/>
            <person name="Bishop-Lilly K.A."/>
            <person name="Fang X."/>
            <person name="Wynne J.W."/>
            <person name="Xiong Z."/>
            <person name="Baker M.L."/>
            <person name="Zhao W."/>
            <person name="Tachedjian M."/>
            <person name="Zhu Y."/>
            <person name="Zhou P."/>
            <person name="Jiang X."/>
            <person name="Ng J."/>
            <person name="Yang L."/>
            <person name="Wu L."/>
            <person name="Xiao J."/>
            <person name="Feng Y."/>
            <person name="Chen Y."/>
            <person name="Sun X."/>
            <person name="Zhang Y."/>
            <person name="Marsh G.A."/>
            <person name="Crameri G."/>
            <person name="Broder C.C."/>
            <person name="Frey K.G."/>
            <person name="Wang L.F."/>
            <person name="Wang J."/>
        </authorList>
    </citation>
    <scope>NUCLEOTIDE SEQUENCE [LARGE SCALE GENOMIC DNA]</scope>
</reference>
<feature type="region of interest" description="Disordered" evidence="8">
    <location>
        <begin position="321"/>
        <end position="514"/>
    </location>
</feature>
<dbReference type="Pfam" id="PF21797">
    <property type="entry name" value="CycT2-like_C"/>
    <property type="match status" value="1"/>
</dbReference>
<evidence type="ECO:0000256" key="6">
    <source>
        <dbReference type="ARBA" id="ARBA00023163"/>
    </source>
</evidence>
<dbReference type="Gene3D" id="1.10.472.10">
    <property type="entry name" value="Cyclin-like"/>
    <property type="match status" value="1"/>
</dbReference>
<organism evidence="9 10">
    <name type="scientific">Pteropus alecto</name>
    <name type="common">Black flying fox</name>
    <dbReference type="NCBI Taxonomy" id="9402"/>
    <lineage>
        <taxon>Eukaryota</taxon>
        <taxon>Metazoa</taxon>
        <taxon>Chordata</taxon>
        <taxon>Craniata</taxon>
        <taxon>Vertebrata</taxon>
        <taxon>Euteleostomi</taxon>
        <taxon>Mammalia</taxon>
        <taxon>Eutheria</taxon>
        <taxon>Laurasiatheria</taxon>
        <taxon>Chiroptera</taxon>
        <taxon>Yinpterochiroptera</taxon>
        <taxon>Pteropodoidea</taxon>
        <taxon>Pteropodidae</taxon>
        <taxon>Pteropodinae</taxon>
        <taxon>Pteropus</taxon>
    </lineage>
</organism>
<comment type="similarity">
    <text evidence="2">Belongs to the cyclin family. Cyclin C subfamily.</text>
</comment>
<dbReference type="STRING" id="9402.L5K1E4"/>
<evidence type="ECO:0000313" key="9">
    <source>
        <dbReference type="EMBL" id="ELK04576.1"/>
    </source>
</evidence>
<dbReference type="GO" id="GO:0005634">
    <property type="term" value="C:nucleus"/>
    <property type="evidence" value="ECO:0007669"/>
    <property type="project" value="UniProtKB-SubCell"/>
</dbReference>
<proteinExistence type="inferred from homology"/>
<feature type="compositionally biased region" description="Basic and acidic residues" evidence="8">
    <location>
        <begin position="351"/>
        <end position="365"/>
    </location>
</feature>
<protein>
    <submittedName>
        <fullName evidence="9">Cyclin-T2</fullName>
    </submittedName>
</protein>
<keyword evidence="4" id="KW-0805">Transcription regulation</keyword>
<keyword evidence="7" id="KW-0539">Nucleus</keyword>
<feature type="region of interest" description="Disordered" evidence="8">
    <location>
        <begin position="172"/>
        <end position="229"/>
    </location>
</feature>
<comment type="subcellular location">
    <subcellularLocation>
        <location evidence="1">Nucleus</location>
    </subcellularLocation>
</comment>
<dbReference type="SUPFAM" id="SSF47954">
    <property type="entry name" value="Cyclin-like"/>
    <property type="match status" value="1"/>
</dbReference>